<dbReference type="Pfam" id="PF00378">
    <property type="entry name" value="ECH_1"/>
    <property type="match status" value="1"/>
</dbReference>
<accession>W9GDC4</accession>
<dbReference type="EC" id="4.2.1.17" evidence="2"/>
<comment type="similarity">
    <text evidence="1">Belongs to the enoyl-CoA hydratase/isomerase family.</text>
</comment>
<reference evidence="3" key="1">
    <citation type="submission" date="2013-08" db="EMBL/GenBank/DDBJ databases">
        <title>Intrasporangium oryzae NRRL B-24470.</title>
        <authorList>
            <person name="Liu H."/>
            <person name="Wang G."/>
        </authorList>
    </citation>
    <scope>NUCLEOTIDE SEQUENCE [LARGE SCALE GENOMIC DNA]</scope>
    <source>
        <strain evidence="3">Q5-1</strain>
    </source>
</reference>
<dbReference type="PATRIC" id="fig|584657.3.peg.3916"/>
<gene>
    <name evidence="2" type="ORF">N864_15305</name>
</gene>
<dbReference type="InterPro" id="IPR029045">
    <property type="entry name" value="ClpP/crotonase-like_dom_sf"/>
</dbReference>
<dbReference type="EMBL" id="AWQS01000302">
    <property type="protein sequence ID" value="EWT04211.1"/>
    <property type="molecule type" value="Genomic_DNA"/>
</dbReference>
<organism evidence="2 3">
    <name type="scientific">Intrasporangium chromatireducens Q5-1</name>
    <dbReference type="NCBI Taxonomy" id="584657"/>
    <lineage>
        <taxon>Bacteria</taxon>
        <taxon>Bacillati</taxon>
        <taxon>Actinomycetota</taxon>
        <taxon>Actinomycetes</taxon>
        <taxon>Micrococcales</taxon>
        <taxon>Intrasporangiaceae</taxon>
        <taxon>Intrasporangium</taxon>
    </lineage>
</organism>
<dbReference type="InterPro" id="IPR051683">
    <property type="entry name" value="Enoyl-CoA_Hydratase/Isomerase"/>
</dbReference>
<dbReference type="AlphaFoldDB" id="W9GDC4"/>
<evidence type="ECO:0000256" key="1">
    <source>
        <dbReference type="ARBA" id="ARBA00005254"/>
    </source>
</evidence>
<keyword evidence="3" id="KW-1185">Reference proteome</keyword>
<dbReference type="PANTHER" id="PTHR42964">
    <property type="entry name" value="ENOYL-COA HYDRATASE"/>
    <property type="match status" value="1"/>
</dbReference>
<proteinExistence type="inferred from homology"/>
<dbReference type="RefSeq" id="WP_240474426.1">
    <property type="nucleotide sequence ID" value="NZ_AWQS01000302.1"/>
</dbReference>
<comment type="caution">
    <text evidence="2">The sequence shown here is derived from an EMBL/GenBank/DDBJ whole genome shotgun (WGS) entry which is preliminary data.</text>
</comment>
<dbReference type="CDD" id="cd06558">
    <property type="entry name" value="crotonase-like"/>
    <property type="match status" value="1"/>
</dbReference>
<name>W9GDC4_9MICO</name>
<dbReference type="InterPro" id="IPR001753">
    <property type="entry name" value="Enoyl-CoA_hydra/iso"/>
</dbReference>
<protein>
    <submittedName>
        <fullName evidence="2">Enoyl-CoA hydratase</fullName>
        <ecNumber evidence="2">4.2.1.17</ecNumber>
    </submittedName>
</protein>
<dbReference type="PANTHER" id="PTHR42964:SF1">
    <property type="entry name" value="POLYKETIDE BIOSYNTHESIS ENOYL-COA HYDRATASE PKSH-RELATED"/>
    <property type="match status" value="1"/>
</dbReference>
<evidence type="ECO:0000313" key="2">
    <source>
        <dbReference type="EMBL" id="EWT04211.1"/>
    </source>
</evidence>
<keyword evidence="2" id="KW-0456">Lyase</keyword>
<sequence length="261" mass="27976">MSSEQQAAELVHYEVERGVARVTLDSPHNRNALSNRLVGQLLEALRRADGDDDVRVIVLSHTGNTFCAGMDLTEASENTGADAATARSQQLADLLRTILTLGTPVVASIDGHVRAGGMGIIGACDIVVSGQRSTFGLTEARIGVAPSIISLVVLPRLSDRSAARLCLTGETFDAAEAARIGFITEAADDRDGAVAKLLTDFRAVSPQGLRETKLLVNHAILASFDASRDRVVEQSTRLFRSEEAAEGMRAFLEKRPPRWAQ</sequence>
<dbReference type="Gene3D" id="1.10.12.10">
    <property type="entry name" value="Lyase 2-enoyl-coa Hydratase, Chain A, domain 2"/>
    <property type="match status" value="1"/>
</dbReference>
<dbReference type="Gene3D" id="3.90.226.10">
    <property type="entry name" value="2-enoyl-CoA Hydratase, Chain A, domain 1"/>
    <property type="match status" value="1"/>
</dbReference>
<dbReference type="SUPFAM" id="SSF52096">
    <property type="entry name" value="ClpP/crotonase"/>
    <property type="match status" value="1"/>
</dbReference>
<dbReference type="InterPro" id="IPR014748">
    <property type="entry name" value="Enoyl-CoA_hydra_C"/>
</dbReference>
<dbReference type="NCBIfam" id="NF005879">
    <property type="entry name" value="PRK07827.1"/>
    <property type="match status" value="1"/>
</dbReference>
<dbReference type="GO" id="GO:0004300">
    <property type="term" value="F:enoyl-CoA hydratase activity"/>
    <property type="evidence" value="ECO:0007669"/>
    <property type="project" value="UniProtKB-EC"/>
</dbReference>
<evidence type="ECO:0000313" key="3">
    <source>
        <dbReference type="Proteomes" id="UP000019494"/>
    </source>
</evidence>
<dbReference type="Proteomes" id="UP000019494">
    <property type="component" value="Unassembled WGS sequence"/>
</dbReference>